<sequence>MKNIKKKNAKRLTRRGLSLLLALIMCLGMIQTTAFAAEGDVEIVAASDEDTSYEDVSDEDTSYEDTSNEVTSDEDTSYEDTSDEVTSDEDTSYEDTSDEVTSDADTSYEDTSDEVTSDADTSYEDTSDEVMLDTDISDEAAPDVNTSDEAASNVETSDEVNPDEDSPAADGIIADAAVMVAPAADTLAEVAPAGDAAEYATIEEFMSACDAMSEADDMDSTLAALSNIEAIYNRLSDEDKAAVAEAWAYVQSYRKNIEEENQDKDIQTLVSNFSIKFYVCCPDKGISDLLVGTDDSVSRPSSGPIQVSYRVPLLSTLTSVNYGRVTEVRSNAYAGAKSEGQSCDLSRNDSNVTFRYYVTDWDTGTTTPADPAAPSGPYVTVVHEYYTNGTYDGNYTEYQSVKAPTYSNVPQTIYTSNIRSRQPKYNGKTYVYNSMSSNPSTVKVKKGATGHQGTFTLKYNRKIAENVTLTYRANGGSNPPAAVTQKNGTEFIIKGQETMTRLGYNFLGWDTDRTATKADWEPGNKMTLNSNTTLYAVWEKDVALIYDANGGSNPPKAVTTNKGTIVEIKGQENMTRADYEFLGWDTDRTATKADWEPGDKMTLNSNTTLYAVWREKAPTYNYTLNYNANTPDGVKNEDVRKMPGTQTSGSISSTNWSTTVSETVPELDGYTFAGWYLNQSGTGTKYGDKDSKTIGGFTPENPTRTLYAQWTKNPGPTEYSVTVRYEDENGNEIRSSETSSTTDGGKYDVTGKKVDSINGYKFKEVRDGSEGILKGTTDKDITITLIYTADSGTSAEKAGYKIVHEYYTNGARDSISIPDDVDSAEVGSRITVSDSMKKLTAGGNSYSYTSASAPYIILDSDASKNVIILRYDRTTGGGNEPESTPNPEPDPAPNPTPDPVTRDDEPGSGGTEPETSGEEPAAAEIPNQQLPLAQTPVEQPRLLEITDEQLPLARIPGGNGALVEILDEEVPLAAVPKTGDLSGLWYAAVILSAAGLMVLALMERRAKK</sequence>
<protein>
    <submittedName>
        <fullName evidence="7">Doubled motif LPXTG anchor domain-containing protein</fullName>
    </submittedName>
</protein>
<evidence type="ECO:0000256" key="3">
    <source>
        <dbReference type="SAM" id="MobiDB-lite"/>
    </source>
</evidence>
<feature type="compositionally biased region" description="Acidic residues" evidence="3">
    <location>
        <begin position="156"/>
        <end position="167"/>
    </location>
</feature>
<dbReference type="Pfam" id="PF09479">
    <property type="entry name" value="Flg_new"/>
    <property type="match status" value="3"/>
</dbReference>
<feature type="region of interest" description="Disordered" evidence="3">
    <location>
        <begin position="46"/>
        <end position="168"/>
    </location>
</feature>
<feature type="compositionally biased region" description="Polar residues" evidence="3">
    <location>
        <begin position="144"/>
        <end position="155"/>
    </location>
</feature>
<evidence type="ECO:0000256" key="1">
    <source>
        <dbReference type="ARBA" id="ARBA00004196"/>
    </source>
</evidence>
<dbReference type="Gene3D" id="2.60.40.4270">
    <property type="entry name" value="Listeria-Bacteroides repeat domain"/>
    <property type="match status" value="3"/>
</dbReference>
<keyword evidence="4" id="KW-0812">Transmembrane</keyword>
<evidence type="ECO:0000259" key="6">
    <source>
        <dbReference type="Pfam" id="PF06458"/>
    </source>
</evidence>
<evidence type="ECO:0000313" key="7">
    <source>
        <dbReference type="EMBL" id="RKI90848.1"/>
    </source>
</evidence>
<feature type="transmembrane region" description="Helical" evidence="4">
    <location>
        <begin position="983"/>
        <end position="1002"/>
    </location>
</feature>
<dbReference type="AlphaFoldDB" id="A0A3A9AHT7"/>
<dbReference type="OrthoDB" id="1099994at2"/>
<dbReference type="NCBIfam" id="NF033073">
    <property type="entry name" value="LPXTG_double"/>
    <property type="match status" value="1"/>
</dbReference>
<keyword evidence="8" id="KW-1185">Reference proteome</keyword>
<feature type="signal peptide" evidence="5">
    <location>
        <begin position="1"/>
        <end position="36"/>
    </location>
</feature>
<reference evidence="7 8" key="1">
    <citation type="submission" date="2018-09" db="EMBL/GenBank/DDBJ databases">
        <title>Murine metabolic-syndrome-specific gut microbial biobank.</title>
        <authorList>
            <person name="Liu C."/>
        </authorList>
    </citation>
    <scope>NUCLEOTIDE SEQUENCE [LARGE SCALE GENOMIC DNA]</scope>
    <source>
        <strain evidence="7 8">0.1xD8-82</strain>
    </source>
</reference>
<dbReference type="Pfam" id="PF06458">
    <property type="entry name" value="MucBP"/>
    <property type="match status" value="1"/>
</dbReference>
<proteinExistence type="predicted"/>
<dbReference type="InterPro" id="IPR042229">
    <property type="entry name" value="Listeria/Bacterioides_rpt_sf"/>
</dbReference>
<feature type="compositionally biased region" description="Low complexity" evidence="3">
    <location>
        <begin position="911"/>
        <end position="924"/>
    </location>
</feature>
<feature type="domain" description="MucBP" evidence="6">
    <location>
        <begin position="721"/>
        <end position="788"/>
    </location>
</feature>
<keyword evidence="5" id="KW-0732">Signal</keyword>
<feature type="region of interest" description="Disordered" evidence="3">
    <location>
        <begin position="873"/>
        <end position="932"/>
    </location>
</feature>
<dbReference type="Proteomes" id="UP000280696">
    <property type="component" value="Unassembled WGS sequence"/>
</dbReference>
<dbReference type="GO" id="GO:0030313">
    <property type="term" value="C:cell envelope"/>
    <property type="evidence" value="ECO:0007669"/>
    <property type="project" value="UniProtKB-SubCell"/>
</dbReference>
<gene>
    <name evidence="7" type="ORF">D7V94_12045</name>
</gene>
<evidence type="ECO:0000256" key="2">
    <source>
        <dbReference type="ARBA" id="ARBA00022737"/>
    </source>
</evidence>
<dbReference type="Gene3D" id="3.10.20.320">
    <property type="entry name" value="Putative peptidoglycan bound protein (lpxtg motif)"/>
    <property type="match status" value="1"/>
</dbReference>
<evidence type="ECO:0000313" key="8">
    <source>
        <dbReference type="Proteomes" id="UP000280696"/>
    </source>
</evidence>
<evidence type="ECO:0000256" key="4">
    <source>
        <dbReference type="SAM" id="Phobius"/>
    </source>
</evidence>
<keyword evidence="4" id="KW-0472">Membrane</keyword>
<organism evidence="7 8">
    <name type="scientific">Parablautia intestinalis</name>
    <dbReference type="NCBI Taxonomy" id="2320100"/>
    <lineage>
        <taxon>Bacteria</taxon>
        <taxon>Bacillati</taxon>
        <taxon>Bacillota</taxon>
        <taxon>Clostridia</taxon>
        <taxon>Lachnospirales</taxon>
        <taxon>Lachnospiraceae</taxon>
        <taxon>Parablautia</taxon>
    </lineage>
</organism>
<keyword evidence="2" id="KW-0677">Repeat</keyword>
<feature type="compositionally biased region" description="Pro residues" evidence="3">
    <location>
        <begin position="884"/>
        <end position="898"/>
    </location>
</feature>
<accession>A0A3A9AHT7</accession>
<dbReference type="InterPro" id="IPR013378">
    <property type="entry name" value="InlB-like_B-rpt"/>
</dbReference>
<keyword evidence="4" id="KW-1133">Transmembrane helix</keyword>
<dbReference type="EMBL" id="RAYQ01000012">
    <property type="protein sequence ID" value="RKI90848.1"/>
    <property type="molecule type" value="Genomic_DNA"/>
</dbReference>
<feature type="compositionally biased region" description="Acidic residues" evidence="3">
    <location>
        <begin position="47"/>
        <end position="141"/>
    </location>
</feature>
<dbReference type="RefSeq" id="WP_120470076.1">
    <property type="nucleotide sequence ID" value="NZ_RAYQ01000012.1"/>
</dbReference>
<dbReference type="InterPro" id="IPR009459">
    <property type="entry name" value="MucBP_dom"/>
</dbReference>
<comment type="caution">
    <text evidence="7">The sequence shown here is derived from an EMBL/GenBank/DDBJ whole genome shotgun (WGS) entry which is preliminary data.</text>
</comment>
<feature type="chain" id="PRO_5017188165" evidence="5">
    <location>
        <begin position="37"/>
        <end position="1008"/>
    </location>
</feature>
<comment type="subcellular location">
    <subcellularLocation>
        <location evidence="1">Cell envelope</location>
    </subcellularLocation>
</comment>
<name>A0A3A9AHT7_9FIRM</name>
<evidence type="ECO:0000256" key="5">
    <source>
        <dbReference type="SAM" id="SignalP"/>
    </source>
</evidence>